<keyword evidence="3" id="KW-1185">Reference proteome</keyword>
<dbReference type="Proteomes" id="UP001058553">
    <property type="component" value="Chromosome"/>
</dbReference>
<protein>
    <submittedName>
        <fullName evidence="2">Uncharacterized protein</fullName>
    </submittedName>
</protein>
<feature type="compositionally biased region" description="Low complexity" evidence="1">
    <location>
        <begin position="482"/>
        <end position="494"/>
    </location>
</feature>
<proteinExistence type="predicted"/>
<feature type="region of interest" description="Disordered" evidence="1">
    <location>
        <begin position="479"/>
        <end position="510"/>
    </location>
</feature>
<sequence>MLFSNNKAGSCHQSSFANLTLQCGAPSLEKFEAFFNAIPWLNLNAAWFAETDKPNSAEKRADDLVPLSEDFYRSAMQLWRMLAGAITSEMMYCFVKKVFPFLDAGRLIALKILIDAIYCKKLSIHDAIIAFFNEFGGVLADIEAINALAVYLERTMNSWTGGMFLSAGPGEGNWHQNYIILAVVFVTAREYIGSVEAPQRALLRLPATILNLLLRTQKYYNAVCMIAHSAPPPEEPALLPAFEVDSSIALSLNGPEATAVSVAGGAQQDNIIYFSSNSTVNPEACTRATVENRTPETAEVAYSLAQKLHVWAIAEHITRSNLSGLQNCKTRQRITRELRRGEVIIHTDFNTQCDATARQGPLPAPVPVLPSRADEPPLRAVEPTPPPRAVEPTPPLRADEPTPQANDAAQRYDYNYANVGGAAALATGGVLPALTRALKTPAGLIVVTGTVIVGTGTVIVGVSTGIYKRLQSWLLPRPAGDEAAPPAEASSAEALRGDRQHQPTKAETSNIGLAGIMQSAGILDEEKNPASFRKEEIIAAVGITLFAPNPDIMYDVTRLDKRLEEVAKMILQAEKLYHGRADEKISAGRAGMVVRNWLFDNVLGMPVESWLASRVAVIKSPGDANALLLQRLLKFDALRSDGIIDTEGLSEGKKLQFEKFWNYGVDNTLSFTNRGVSPRVTEDNFVWLHTGSLLLKDAGATLSDFSVEECKAVGKALWQRVEAGDMDISYLRYLALPALLFEAVSHPKRVSHRKKETLAHRLKAVSEYVTFRCMVAPVYKTVSARVKTFGEASDDWEPRGKIAERYVEKCPESVLIGLGKTVNLGYVPGGRVPAGTKVVDPAELIRLGKGVARLRYLNGETPRGCPDASVTTEYERKTRDLANAFSAVEESVLAVAMGGLDRKELDFINSGSAVIRHVTPSIYPTSPLKSWRPALKNKNIFRVAVGKEKRIYAFVRNGDGEYAVSRLDRKIDNYFEYGIFDSPGDQSPQAYEVELTGFKSVIDVNKNAADDVVAYFVKTHGEELYRQLLLSGYDMTVEQTGIEFLKSIIPFYGCFNGNIVSCIIDVVSVIPVVGLSVNLAGKFGFSLYRAAKVGIKLLPAAAVSPKILNTVGRQALAQISLPTIPELAVLSKATIRALDPGFELITAVGKYSGAGLKTLFNKLRVGVSAEDTIKLNKVLTKALKKIEKPGATEQVISHEALLTEKANLPGTNIKVPVNIVGEAGGKNYYAIVDPETMEFLEEIYLIEKGELKLVRQRPDNWSPKNDISDHKLALPRKGENKVDAAAGPSKEEVLTSLCPTGGRAKRSLEELCQAKPFADKGERSVFEVNINDEILPSAYKVSLLRTVNPVRYKILQMCLSNLRDISLNAERVITEMNPLEIIKSFKSVTRTPLKTFKQAEILKVNVLNTIKAFTFFWANDATHIVVASLQKSSAALNSKSLVTITAAFLEDKQAMFIGDYAFDSKDQGLLEIALLHESSHVDECVDNFYYYKYPFHMPGVLPVIEASEQAGRDVMSYYIVYIKDKIRRRGFDSMFVGNSLKQKLGIDVNLFLKASDHRVIDGMHRLGITHADLMINNADTIALYILCLGHRPNMFKWKSAGELFQKAESDISFYDSVTAIGSED</sequence>
<feature type="compositionally biased region" description="Pro residues" evidence="1">
    <location>
        <begin position="383"/>
        <end position="395"/>
    </location>
</feature>
<gene>
    <name evidence="2" type="ORF">NYP84_17135</name>
</gene>
<dbReference type="EMBL" id="CP103445">
    <property type="protein sequence ID" value="UWS33284.1"/>
    <property type="molecule type" value="Genomic_DNA"/>
</dbReference>
<name>A0ABY5X7B9_ERWPY</name>
<evidence type="ECO:0000313" key="2">
    <source>
        <dbReference type="EMBL" id="UWS33284.1"/>
    </source>
</evidence>
<evidence type="ECO:0000313" key="3">
    <source>
        <dbReference type="Proteomes" id="UP001058553"/>
    </source>
</evidence>
<accession>A0ABY5X7B9</accession>
<organism evidence="2 3">
    <name type="scientific">Erwinia pyrifoliae</name>
    <dbReference type="NCBI Taxonomy" id="79967"/>
    <lineage>
        <taxon>Bacteria</taxon>
        <taxon>Pseudomonadati</taxon>
        <taxon>Pseudomonadota</taxon>
        <taxon>Gammaproteobacteria</taxon>
        <taxon>Enterobacterales</taxon>
        <taxon>Erwiniaceae</taxon>
        <taxon>Erwinia</taxon>
    </lineage>
</organism>
<reference evidence="2" key="1">
    <citation type="submission" date="2022-07" db="EMBL/GenBank/DDBJ databases">
        <title>Genetic diversity of Erwinia pyrifoliae.</title>
        <authorList>
            <person name="Park D.S."/>
            <person name="Ham H."/>
        </authorList>
    </citation>
    <scope>NUCLEOTIDE SEQUENCE</scope>
    <source>
        <strain evidence="2">CP201486</strain>
    </source>
</reference>
<dbReference type="RefSeq" id="WP_259825889.1">
    <property type="nucleotide sequence ID" value="NZ_CP103445.1"/>
</dbReference>
<evidence type="ECO:0000256" key="1">
    <source>
        <dbReference type="SAM" id="MobiDB-lite"/>
    </source>
</evidence>
<feature type="region of interest" description="Disordered" evidence="1">
    <location>
        <begin position="356"/>
        <end position="403"/>
    </location>
</feature>